<evidence type="ECO:0000313" key="2">
    <source>
        <dbReference type="Proteomes" id="UP000034681"/>
    </source>
</evidence>
<dbReference type="InterPro" id="IPR025455">
    <property type="entry name" value="DUF4276"/>
</dbReference>
<accession>A0A0M2PZQ9</accession>
<dbReference type="Pfam" id="PF14103">
    <property type="entry name" value="DUF4276"/>
    <property type="match status" value="1"/>
</dbReference>
<evidence type="ECO:0000313" key="1">
    <source>
        <dbReference type="EMBL" id="KKJ00189.1"/>
    </source>
</evidence>
<name>A0A0M2PZQ9_PROHO</name>
<dbReference type="RefSeq" id="WP_017711539.1">
    <property type="nucleotide sequence ID" value="NZ_KB235933.1"/>
</dbReference>
<proteinExistence type="predicted"/>
<evidence type="ECO:0008006" key="3">
    <source>
        <dbReference type="Google" id="ProtNLM"/>
    </source>
</evidence>
<dbReference type="EMBL" id="AJTX02000004">
    <property type="protein sequence ID" value="KKJ00189.1"/>
    <property type="molecule type" value="Genomic_DNA"/>
</dbReference>
<dbReference type="STRING" id="317619.GCA_000332315_00929"/>
<keyword evidence="2" id="KW-1185">Reference proteome</keyword>
<dbReference type="Proteomes" id="UP000034681">
    <property type="component" value="Unassembled WGS sequence"/>
</dbReference>
<dbReference type="OrthoDB" id="283783at2"/>
<comment type="caution">
    <text evidence="1">The sequence shown here is derived from an EMBL/GenBank/DDBJ whole genome shotgun (WGS) entry which is preliminary data.</text>
</comment>
<protein>
    <recommendedName>
        <fullName evidence="3">DUF4276 family protein</fullName>
    </recommendedName>
</protein>
<gene>
    <name evidence="1" type="ORF">PROH_10800</name>
</gene>
<organism evidence="1 2">
    <name type="scientific">Prochlorothrix hollandica PCC 9006 = CALU 1027</name>
    <dbReference type="NCBI Taxonomy" id="317619"/>
    <lineage>
        <taxon>Bacteria</taxon>
        <taxon>Bacillati</taxon>
        <taxon>Cyanobacteriota</taxon>
        <taxon>Cyanophyceae</taxon>
        <taxon>Prochlorotrichales</taxon>
        <taxon>Prochlorotrichaceae</taxon>
        <taxon>Prochlorothrix</taxon>
    </lineage>
</organism>
<reference evidence="1" key="1">
    <citation type="submission" date="2012-04" db="EMBL/GenBank/DDBJ databases">
        <authorList>
            <person name="Borisov I.G."/>
            <person name="Ivanikova N.V."/>
            <person name="Pinevich A.V."/>
        </authorList>
    </citation>
    <scope>NUCLEOTIDE SEQUENCE</scope>
    <source>
        <strain evidence="1">CALU 1027</strain>
    </source>
</reference>
<dbReference type="AlphaFoldDB" id="A0A0M2PZQ9"/>
<sequence length="210" mass="23496">MTGYEAGFLVQNRGQRLFLVCCVEEPSAREMLRGVLPRLGLQEGQDFQVILFQGKQDLEKQLELRLRAWQRPNSVFLVLRDQDSGDCATVKQSLMWKLVASGQKGLVRIACRELESFYLGDLAAVEAGLGLSGLAQQQQGRKFREPDRLNNAKQELKQLTKQGYQEVAGSRAIAPLLNLDPPVNRSRSFQVLLEGIAQLLALDLSTLLEN</sequence>